<feature type="domain" description="Glucose-6-phosphate dehydrogenase NAD-binding" evidence="8">
    <location>
        <begin position="19"/>
        <end position="194"/>
    </location>
</feature>
<dbReference type="SUPFAM" id="SSF55347">
    <property type="entry name" value="Glyceraldehyde-3-phosphate dehydrogenase-like, C-terminal domain"/>
    <property type="match status" value="1"/>
</dbReference>
<comment type="pathway">
    <text evidence="1 7">Carbohydrate degradation; pentose phosphate pathway; D-ribulose 5-phosphate from D-glucose 6-phosphate (oxidative stage): step 1/3.</text>
</comment>
<keyword evidence="6 7" id="KW-0119">Carbohydrate metabolism</keyword>
<dbReference type="RefSeq" id="WP_007090841.1">
    <property type="nucleotide sequence ID" value="NZ_CP004388.1"/>
</dbReference>
<dbReference type="InterPro" id="IPR022674">
    <property type="entry name" value="G6P_DH_NAD-bd"/>
</dbReference>
<evidence type="ECO:0000256" key="4">
    <source>
        <dbReference type="ARBA" id="ARBA00022857"/>
    </source>
</evidence>
<dbReference type="Pfam" id="PF00479">
    <property type="entry name" value="G6PD_N"/>
    <property type="match status" value="1"/>
</dbReference>
<accession>A0AB72UAV8</accession>
<dbReference type="InterPro" id="IPR036291">
    <property type="entry name" value="NAD(P)-bd_dom_sf"/>
</dbReference>
<feature type="binding site" evidence="7">
    <location>
        <position position="189"/>
    </location>
    <ligand>
        <name>substrate</name>
    </ligand>
</feature>
<dbReference type="GO" id="GO:0005829">
    <property type="term" value="C:cytosol"/>
    <property type="evidence" value="ECO:0007669"/>
    <property type="project" value="TreeGrafter"/>
</dbReference>
<feature type="binding site" evidence="7">
    <location>
        <position position="155"/>
    </location>
    <ligand>
        <name>NADP(+)</name>
        <dbReference type="ChEBI" id="CHEBI:58349"/>
    </ligand>
</feature>
<dbReference type="HAMAP" id="MF_00966">
    <property type="entry name" value="G6PD"/>
    <property type="match status" value="1"/>
</dbReference>
<dbReference type="GO" id="GO:0004345">
    <property type="term" value="F:glucose-6-phosphate dehydrogenase activity"/>
    <property type="evidence" value="ECO:0007669"/>
    <property type="project" value="UniProtKB-UniRule"/>
</dbReference>
<dbReference type="Gene3D" id="3.40.50.720">
    <property type="entry name" value="NAD(P)-binding Rossmann-like Domain"/>
    <property type="match status" value="1"/>
</dbReference>
<feature type="active site" description="Proton acceptor" evidence="7">
    <location>
        <position position="247"/>
    </location>
</feature>
<dbReference type="SUPFAM" id="SSF51735">
    <property type="entry name" value="NAD(P)-binding Rossmann-fold domains"/>
    <property type="match status" value="1"/>
</dbReference>
<name>A0AB72UAV8_9PROT</name>
<dbReference type="InterPro" id="IPR022675">
    <property type="entry name" value="G6P_DH_C"/>
</dbReference>
<evidence type="ECO:0000256" key="7">
    <source>
        <dbReference type="HAMAP-Rule" id="MF_00966"/>
    </source>
</evidence>
<feature type="binding site" evidence="7">
    <location>
        <position position="242"/>
    </location>
    <ligand>
        <name>substrate</name>
    </ligand>
</feature>
<comment type="function">
    <text evidence="7">Catalyzes the oxidation of glucose 6-phosphate to 6-phosphogluconolactone.</text>
</comment>
<dbReference type="Proteomes" id="UP000007127">
    <property type="component" value="Chromosome"/>
</dbReference>
<keyword evidence="4 7" id="KW-0521">NADP</keyword>
<keyword evidence="3 7" id="KW-0313">Glucose metabolism</keyword>
<evidence type="ECO:0000259" key="9">
    <source>
        <dbReference type="Pfam" id="PF02781"/>
    </source>
</evidence>
<comment type="caution">
    <text evidence="7">Lacks conserved residue(s) required for the propagation of feature annotation.</text>
</comment>
<dbReference type="EC" id="1.1.1.49" evidence="7"/>
<keyword evidence="5 7" id="KW-0560">Oxidoreductase</keyword>
<evidence type="ECO:0000256" key="1">
    <source>
        <dbReference type="ARBA" id="ARBA00004937"/>
    </source>
</evidence>
<dbReference type="KEGG" id="txi:TH3_05735"/>
<evidence type="ECO:0000256" key="5">
    <source>
        <dbReference type="ARBA" id="ARBA00023002"/>
    </source>
</evidence>
<evidence type="ECO:0000313" key="11">
    <source>
        <dbReference type="Proteomes" id="UP000007127"/>
    </source>
</evidence>
<organism evidence="10 11">
    <name type="scientific">Thalassospira xiamenensis M-5 = DSM 17429</name>
    <dbReference type="NCBI Taxonomy" id="1123366"/>
    <lineage>
        <taxon>Bacteria</taxon>
        <taxon>Pseudomonadati</taxon>
        <taxon>Pseudomonadota</taxon>
        <taxon>Alphaproteobacteria</taxon>
        <taxon>Rhodospirillales</taxon>
        <taxon>Thalassospiraceae</taxon>
        <taxon>Thalassospira</taxon>
    </lineage>
</organism>
<dbReference type="GO" id="GO:0009051">
    <property type="term" value="P:pentose-phosphate shunt, oxidative branch"/>
    <property type="evidence" value="ECO:0007669"/>
    <property type="project" value="TreeGrafter"/>
</dbReference>
<dbReference type="GO" id="GO:0050661">
    <property type="term" value="F:NADP binding"/>
    <property type="evidence" value="ECO:0007669"/>
    <property type="project" value="UniProtKB-UniRule"/>
</dbReference>
<comment type="catalytic activity">
    <reaction evidence="7">
        <text>D-glucose 6-phosphate + NADP(+) = 6-phospho-D-glucono-1,5-lactone + NADPH + H(+)</text>
        <dbReference type="Rhea" id="RHEA:15841"/>
        <dbReference type="ChEBI" id="CHEBI:15378"/>
        <dbReference type="ChEBI" id="CHEBI:57783"/>
        <dbReference type="ChEBI" id="CHEBI:57955"/>
        <dbReference type="ChEBI" id="CHEBI:58349"/>
        <dbReference type="ChEBI" id="CHEBI:61548"/>
        <dbReference type="EC" id="1.1.1.49"/>
    </reaction>
</comment>
<reference evidence="10 11" key="1">
    <citation type="journal article" date="2012" name="J. Bacteriol.">
        <title>Genome sequence of Thalassospira xiamenensis type strain M-5.</title>
        <authorList>
            <person name="Lai Q."/>
            <person name="Shao Z."/>
        </authorList>
    </citation>
    <scope>NUCLEOTIDE SEQUENCE [LARGE SCALE GENOMIC DNA]</scope>
    <source>
        <strain evidence="10 11">M-5</strain>
    </source>
</reference>
<evidence type="ECO:0000256" key="6">
    <source>
        <dbReference type="ARBA" id="ARBA00023277"/>
    </source>
</evidence>
<sequence>MTQTTTQRQRLKHRIADIVIFGGTGDLALRKLFPALYEMERTGRFDDTTRIFGASRSEHSDEEFRAKLEEAGKKYIPKGEFDAKVWKKFAARIAYVQVSAGDEAGFKILHEKLSDQPDRDRVYYFSTSPSLFADMAFNLKKAGLVTPNSRVVLEKPLGHDLESCREINGQIGEVFEEHQIFRIDHYLGKETVQNLLILRFANAMFEPLWNSAHIDHVQITVGEEVGVEGRWSYYDDAGAMRDMVQNHMLQLLCLVAMEAPHVLDQDAVRDEKVKVLKALKPINDSNIDSATVRGQYRNGAVGGKEVPGYLEEEGANIDSTTETFVAIRAELNNWRWAGVPFYLRTGKRLPKRHSEIVIQFRDVPHQIFPLAKSMTNYQANRLVLRLQPDDGIHLVLNTKNPGPGLVRLRPTALNLSFAEAFGGRSPDAYERLLLDAIDGNNTLFVRRDEQDIAWQWVDAIQEAWQSNHITPKGYTSGTWGPSAAIALIERDGRTWNEEAGF</sequence>
<evidence type="ECO:0000256" key="2">
    <source>
        <dbReference type="ARBA" id="ARBA00009975"/>
    </source>
</evidence>
<evidence type="ECO:0000259" key="8">
    <source>
        <dbReference type="Pfam" id="PF00479"/>
    </source>
</evidence>
<dbReference type="NCBIfam" id="NF009492">
    <property type="entry name" value="PRK12853.1-3"/>
    <property type="match status" value="1"/>
</dbReference>
<protein>
    <recommendedName>
        <fullName evidence="7">Glucose-6-phosphate 1-dehydrogenase</fullName>
        <shortName evidence="7">G6PD</shortName>
        <ecNumber evidence="7">1.1.1.49</ecNumber>
    </recommendedName>
</protein>
<feature type="binding site" evidence="7">
    <location>
        <position position="223"/>
    </location>
    <ligand>
        <name>substrate</name>
    </ligand>
</feature>
<dbReference type="InterPro" id="IPR001282">
    <property type="entry name" value="G6P_DH"/>
</dbReference>
<dbReference type="PIRSF" id="PIRSF000110">
    <property type="entry name" value="G6PD"/>
    <property type="match status" value="1"/>
</dbReference>
<dbReference type="PANTHER" id="PTHR23429:SF0">
    <property type="entry name" value="GLUCOSE-6-PHOSPHATE 1-DEHYDROGENASE"/>
    <property type="match status" value="1"/>
</dbReference>
<dbReference type="NCBIfam" id="TIGR00871">
    <property type="entry name" value="zwf"/>
    <property type="match status" value="1"/>
</dbReference>
<dbReference type="Gene3D" id="3.30.360.10">
    <property type="entry name" value="Dihydrodipicolinate Reductase, domain 2"/>
    <property type="match status" value="1"/>
</dbReference>
<dbReference type="GO" id="GO:0006006">
    <property type="term" value="P:glucose metabolic process"/>
    <property type="evidence" value="ECO:0007669"/>
    <property type="project" value="UniProtKB-KW"/>
</dbReference>
<gene>
    <name evidence="7" type="primary">zwf</name>
    <name evidence="10" type="ORF">TH3_05735</name>
</gene>
<dbReference type="InterPro" id="IPR019796">
    <property type="entry name" value="G6P_DH_AS"/>
</dbReference>
<dbReference type="GeneID" id="31926830"/>
<dbReference type="PANTHER" id="PTHR23429">
    <property type="entry name" value="GLUCOSE-6-PHOSPHATE 1-DEHYDROGENASE G6PD"/>
    <property type="match status" value="1"/>
</dbReference>
<feature type="binding site" evidence="7">
    <location>
        <position position="347"/>
    </location>
    <ligand>
        <name>substrate</name>
    </ligand>
</feature>
<feature type="binding site" evidence="7">
    <location>
        <position position="56"/>
    </location>
    <ligand>
        <name>NADP(+)</name>
        <dbReference type="ChEBI" id="CHEBI:58349"/>
    </ligand>
</feature>
<proteinExistence type="inferred from homology"/>
<dbReference type="AlphaFoldDB" id="A0AB72UAV8"/>
<evidence type="ECO:0000313" key="10">
    <source>
        <dbReference type="EMBL" id="AJD51267.1"/>
    </source>
</evidence>
<dbReference type="PROSITE" id="PS00069">
    <property type="entry name" value="G6P_DEHYDROGENASE"/>
    <property type="match status" value="1"/>
</dbReference>
<dbReference type="Pfam" id="PF02781">
    <property type="entry name" value="G6PD_C"/>
    <property type="match status" value="1"/>
</dbReference>
<comment type="similarity">
    <text evidence="2 7">Belongs to the glucose-6-phosphate dehydrogenase family.</text>
</comment>
<feature type="binding site" evidence="7">
    <location>
        <position position="185"/>
    </location>
    <ligand>
        <name>substrate</name>
    </ligand>
</feature>
<dbReference type="EMBL" id="CP004388">
    <property type="protein sequence ID" value="AJD51267.1"/>
    <property type="molecule type" value="Genomic_DNA"/>
</dbReference>
<dbReference type="PRINTS" id="PR00079">
    <property type="entry name" value="G6PDHDRGNASE"/>
</dbReference>
<feature type="domain" description="Glucose-6-phosphate dehydrogenase C-terminal" evidence="9">
    <location>
        <begin position="196"/>
        <end position="496"/>
    </location>
</feature>
<evidence type="ECO:0000256" key="3">
    <source>
        <dbReference type="ARBA" id="ARBA00022526"/>
    </source>
</evidence>